<gene>
    <name evidence="2" type="ORF">OM960_19025</name>
</gene>
<protein>
    <submittedName>
        <fullName evidence="2">Beta-lactamase family protein</fullName>
    </submittedName>
</protein>
<dbReference type="PANTHER" id="PTHR43283">
    <property type="entry name" value="BETA-LACTAMASE-RELATED"/>
    <property type="match status" value="1"/>
</dbReference>
<proteinExistence type="predicted"/>
<dbReference type="Gene3D" id="3.40.710.10">
    <property type="entry name" value="DD-peptidase/beta-lactamase superfamily"/>
    <property type="match status" value="1"/>
</dbReference>
<dbReference type="Pfam" id="PF00144">
    <property type="entry name" value="Beta-lactamase"/>
    <property type="match status" value="1"/>
</dbReference>
<evidence type="ECO:0000313" key="2">
    <source>
        <dbReference type="EMBL" id="MCW3783638.1"/>
    </source>
</evidence>
<dbReference type="RefSeq" id="WP_264773082.1">
    <property type="nucleotide sequence ID" value="NZ_JAPDOG010000022.1"/>
</dbReference>
<keyword evidence="3" id="KW-1185">Reference proteome</keyword>
<dbReference type="InterPro" id="IPR012338">
    <property type="entry name" value="Beta-lactam/transpept-like"/>
</dbReference>
<organism evidence="2 3">
    <name type="scientific">Defluviimonas salinarum</name>
    <dbReference type="NCBI Taxonomy" id="2992147"/>
    <lineage>
        <taxon>Bacteria</taxon>
        <taxon>Pseudomonadati</taxon>
        <taxon>Pseudomonadota</taxon>
        <taxon>Alphaproteobacteria</taxon>
        <taxon>Rhodobacterales</taxon>
        <taxon>Paracoccaceae</taxon>
        <taxon>Albidovulum</taxon>
    </lineage>
</organism>
<evidence type="ECO:0000313" key="3">
    <source>
        <dbReference type="Proteomes" id="UP001207582"/>
    </source>
</evidence>
<dbReference type="PANTHER" id="PTHR43283:SF7">
    <property type="entry name" value="BETA-LACTAMASE-RELATED DOMAIN-CONTAINING PROTEIN"/>
    <property type="match status" value="1"/>
</dbReference>
<dbReference type="InterPro" id="IPR001466">
    <property type="entry name" value="Beta-lactam-related"/>
</dbReference>
<feature type="domain" description="Beta-lactamase-related" evidence="1">
    <location>
        <begin position="96"/>
        <end position="392"/>
    </location>
</feature>
<reference evidence="2 3" key="1">
    <citation type="submission" date="2022-10" db="EMBL/GenBank/DDBJ databases">
        <title>Defluviimonas sp. CAU 1641 isolated from mud.</title>
        <authorList>
            <person name="Kim W."/>
        </authorList>
    </citation>
    <scope>NUCLEOTIDE SEQUENCE [LARGE SCALE GENOMIC DNA]</scope>
    <source>
        <strain evidence="2 3">CAU 1641</strain>
    </source>
</reference>
<name>A0ABT3J7I2_9RHOB</name>
<sequence>MSDDLKYATHHELNIMKGYPPPPDKRVRRADSIYGVPGNRWAYQNMRRLFPSANIAPSPNPRKVRVAPDGGIERLSISRADGSAATFDDFLKESFTDAFVVIKDDAIVFERYLNGSHANQPHIMMSVTKSFTGLLGLMAVHEGRVSEDAHPTEYIPQLKGAGAFEHATVQQIFDMTNSMAFDEDYANPDSDIQTYGKVAGFLEAAPGETLVADNVFDYTTTLQKGALEHGEAFAYCTPKTEVVNWIVNNSTGRSYEENMSRLFDAFGAEGETYILLDNNANLIAGGGLNATPHNLARFAMMMLNDGKCAGQQVVPLPVIEALEKGGDQKAFLKGPNAVGMMARGGFSYRAQWWVRTTEDSEWISAIGIHGQWIIIDRKRGMAIIKQSSQPVSLDVDMDDFVMNAADVIRDYLKGK</sequence>
<dbReference type="EMBL" id="JAPDOG010000022">
    <property type="protein sequence ID" value="MCW3783638.1"/>
    <property type="molecule type" value="Genomic_DNA"/>
</dbReference>
<accession>A0ABT3J7I2</accession>
<dbReference type="Proteomes" id="UP001207582">
    <property type="component" value="Unassembled WGS sequence"/>
</dbReference>
<dbReference type="SUPFAM" id="SSF56601">
    <property type="entry name" value="beta-lactamase/transpeptidase-like"/>
    <property type="match status" value="1"/>
</dbReference>
<dbReference type="InterPro" id="IPR050789">
    <property type="entry name" value="Diverse_Enzym_Activities"/>
</dbReference>
<comment type="caution">
    <text evidence="2">The sequence shown here is derived from an EMBL/GenBank/DDBJ whole genome shotgun (WGS) entry which is preliminary data.</text>
</comment>
<evidence type="ECO:0000259" key="1">
    <source>
        <dbReference type="Pfam" id="PF00144"/>
    </source>
</evidence>